<protein>
    <submittedName>
        <fullName evidence="12">Dihydrofolate synthase @ Folylpolyglutamate synthase</fullName>
        <ecNumber evidence="12">6.3.2.12</ecNumber>
        <ecNumber evidence="12">6.3.2.17</ecNumber>
    </submittedName>
</protein>
<dbReference type="EMBL" id="UOFD01000026">
    <property type="protein sequence ID" value="VAW51245.1"/>
    <property type="molecule type" value="Genomic_DNA"/>
</dbReference>
<dbReference type="Pfam" id="PF02875">
    <property type="entry name" value="Mur_ligase_C"/>
    <property type="match status" value="1"/>
</dbReference>
<keyword evidence="8" id="KW-0460">Magnesium</keyword>
<feature type="domain" description="Mur ligase central" evidence="11">
    <location>
        <begin position="48"/>
        <end position="267"/>
    </location>
</feature>
<evidence type="ECO:0000256" key="7">
    <source>
        <dbReference type="ARBA" id="ARBA00022840"/>
    </source>
</evidence>
<evidence type="ECO:0000259" key="11">
    <source>
        <dbReference type="Pfam" id="PF08245"/>
    </source>
</evidence>
<keyword evidence="7" id="KW-0067">ATP-binding</keyword>
<dbReference type="GO" id="GO:0005524">
    <property type="term" value="F:ATP binding"/>
    <property type="evidence" value="ECO:0007669"/>
    <property type="project" value="UniProtKB-KW"/>
</dbReference>
<evidence type="ECO:0000256" key="8">
    <source>
        <dbReference type="ARBA" id="ARBA00022842"/>
    </source>
</evidence>
<comment type="subunit">
    <text evidence="3">Monomer.</text>
</comment>
<evidence type="ECO:0000259" key="10">
    <source>
        <dbReference type="Pfam" id="PF02875"/>
    </source>
</evidence>
<proteinExistence type="inferred from homology"/>
<dbReference type="PIRSF" id="PIRSF001563">
    <property type="entry name" value="Folylpolyglu_synth"/>
    <property type="match status" value="1"/>
</dbReference>
<gene>
    <name evidence="12" type="ORF">MNBD_GAMMA06-1068</name>
</gene>
<evidence type="ECO:0000313" key="12">
    <source>
        <dbReference type="EMBL" id="VAW51245.1"/>
    </source>
</evidence>
<name>A0A3B0W5R4_9ZZZZ</name>
<keyword evidence="6" id="KW-0547">Nucleotide-binding</keyword>
<evidence type="ECO:0000256" key="1">
    <source>
        <dbReference type="ARBA" id="ARBA00001946"/>
    </source>
</evidence>
<evidence type="ECO:0000256" key="9">
    <source>
        <dbReference type="ARBA" id="ARBA00022909"/>
    </source>
</evidence>
<dbReference type="InterPro" id="IPR001645">
    <property type="entry name" value="Folylpolyglutamate_synth"/>
</dbReference>
<dbReference type="FunFam" id="3.40.1190.10:FF:000004">
    <property type="entry name" value="Dihydrofolate synthase/folylpolyglutamate synthase"/>
    <property type="match status" value="1"/>
</dbReference>
<dbReference type="NCBIfam" id="TIGR01499">
    <property type="entry name" value="folC"/>
    <property type="match status" value="1"/>
</dbReference>
<dbReference type="InterPro" id="IPR013221">
    <property type="entry name" value="Mur_ligase_cen"/>
</dbReference>
<dbReference type="GO" id="GO:0004326">
    <property type="term" value="F:tetrahydrofolylpolyglutamate synthase activity"/>
    <property type="evidence" value="ECO:0007669"/>
    <property type="project" value="UniProtKB-EC"/>
</dbReference>
<reference evidence="12" key="1">
    <citation type="submission" date="2018-06" db="EMBL/GenBank/DDBJ databases">
        <authorList>
            <person name="Zhirakovskaya E."/>
        </authorList>
    </citation>
    <scope>NUCLEOTIDE SEQUENCE</scope>
</reference>
<comment type="cofactor">
    <cofactor evidence="1">
        <name>Mg(2+)</name>
        <dbReference type="ChEBI" id="CHEBI:18420"/>
    </cofactor>
</comment>
<dbReference type="GO" id="GO:0008841">
    <property type="term" value="F:dihydrofolate synthase activity"/>
    <property type="evidence" value="ECO:0007669"/>
    <property type="project" value="UniProtKB-EC"/>
</dbReference>
<comment type="similarity">
    <text evidence="2">Belongs to the folylpolyglutamate synthase family.</text>
</comment>
<keyword evidence="9" id="KW-0289">Folate biosynthesis</keyword>
<dbReference type="InterPro" id="IPR036615">
    <property type="entry name" value="Mur_ligase_C_dom_sf"/>
</dbReference>
<evidence type="ECO:0000256" key="2">
    <source>
        <dbReference type="ARBA" id="ARBA00008276"/>
    </source>
</evidence>
<dbReference type="GO" id="GO:0046872">
    <property type="term" value="F:metal ion binding"/>
    <property type="evidence" value="ECO:0007669"/>
    <property type="project" value="UniProtKB-KW"/>
</dbReference>
<dbReference type="Pfam" id="PF08245">
    <property type="entry name" value="Mur_ligase_M"/>
    <property type="match status" value="1"/>
</dbReference>
<evidence type="ECO:0000256" key="5">
    <source>
        <dbReference type="ARBA" id="ARBA00022723"/>
    </source>
</evidence>
<dbReference type="InterPro" id="IPR036565">
    <property type="entry name" value="Mur-like_cat_sf"/>
</dbReference>
<evidence type="ECO:0000256" key="3">
    <source>
        <dbReference type="ARBA" id="ARBA00011245"/>
    </source>
</evidence>
<dbReference type="AlphaFoldDB" id="A0A3B0W5R4"/>
<keyword evidence="4 12" id="KW-0436">Ligase</keyword>
<dbReference type="InterPro" id="IPR004101">
    <property type="entry name" value="Mur_ligase_C"/>
</dbReference>
<dbReference type="Gene3D" id="3.40.1190.10">
    <property type="entry name" value="Mur-like, catalytic domain"/>
    <property type="match status" value="1"/>
</dbReference>
<dbReference type="GO" id="GO:0046656">
    <property type="term" value="P:folic acid biosynthetic process"/>
    <property type="evidence" value="ECO:0007669"/>
    <property type="project" value="UniProtKB-KW"/>
</dbReference>
<accession>A0A3B0W5R4</accession>
<dbReference type="Gene3D" id="3.90.190.20">
    <property type="entry name" value="Mur ligase, C-terminal domain"/>
    <property type="match status" value="1"/>
</dbReference>
<evidence type="ECO:0000256" key="6">
    <source>
        <dbReference type="ARBA" id="ARBA00022741"/>
    </source>
</evidence>
<organism evidence="12">
    <name type="scientific">hydrothermal vent metagenome</name>
    <dbReference type="NCBI Taxonomy" id="652676"/>
    <lineage>
        <taxon>unclassified sequences</taxon>
        <taxon>metagenomes</taxon>
        <taxon>ecological metagenomes</taxon>
    </lineage>
</organism>
<keyword evidence="5" id="KW-0479">Metal-binding</keyword>
<dbReference type="PANTHER" id="PTHR11136">
    <property type="entry name" value="FOLYLPOLYGLUTAMATE SYNTHASE-RELATED"/>
    <property type="match status" value="1"/>
</dbReference>
<sequence>MRFNNLDAWLTWQESLNPKEIDLGLDRVNRVLLQAGLSNTFNCPLITVAGTNGKGSVVAMLESLAKTAGLKVCSYTSPHIFQYNERIKINALPVPDTDLCEVFERIDKARGNEPLTYFEFGTLAAIDLFFKAQPDLVILEVGLGGRLDAVNVMDADVSIITSIAIDHVDWLGDNRELIAYEKAGIFRAGKAVVCGDRNPPKNIITEAEKKKCELLLVGRDFDVRNKNKYNENKHWQLKSSYDEITNLPVPNLTGEFQKTNAATAIVALQLLQEKNQLSANIDFANIASTALSQINLPGRFQKINQQPPVFVDVAHNPQAALALSSQLKLINSGEGKCWAIVAMLADKDVTGVLEKISGDIDGLCFAGLESIARGLSAQALFETLSSSFFEASKLAKKIEITEKNRHDLKSNQCTMLSETVLLASNVEKACDGVLSKMKENDRLIIFGSFYTVADAIRYFSDPNEDI</sequence>
<evidence type="ECO:0000256" key="4">
    <source>
        <dbReference type="ARBA" id="ARBA00022598"/>
    </source>
</evidence>
<dbReference type="SUPFAM" id="SSF53244">
    <property type="entry name" value="MurD-like peptide ligases, peptide-binding domain"/>
    <property type="match status" value="1"/>
</dbReference>
<dbReference type="SUPFAM" id="SSF53623">
    <property type="entry name" value="MurD-like peptide ligases, catalytic domain"/>
    <property type="match status" value="1"/>
</dbReference>
<dbReference type="EC" id="6.3.2.12" evidence="12"/>
<dbReference type="GO" id="GO:0005737">
    <property type="term" value="C:cytoplasm"/>
    <property type="evidence" value="ECO:0007669"/>
    <property type="project" value="TreeGrafter"/>
</dbReference>
<dbReference type="EC" id="6.3.2.17" evidence="12"/>
<feature type="domain" description="Mur ligase C-terminal" evidence="10">
    <location>
        <begin position="298"/>
        <end position="449"/>
    </location>
</feature>
<dbReference type="PANTHER" id="PTHR11136:SF0">
    <property type="entry name" value="DIHYDROFOLATE SYNTHETASE-RELATED"/>
    <property type="match status" value="1"/>
</dbReference>